<dbReference type="Pfam" id="PF09388">
    <property type="entry name" value="SpoOE-like"/>
    <property type="match status" value="1"/>
</dbReference>
<dbReference type="AlphaFoldDB" id="A0AAJ1T6A1"/>
<evidence type="ECO:0000313" key="1">
    <source>
        <dbReference type="EMBL" id="MDQ0216684.1"/>
    </source>
</evidence>
<dbReference type="GO" id="GO:0046983">
    <property type="term" value="F:protein dimerization activity"/>
    <property type="evidence" value="ECO:0007669"/>
    <property type="project" value="InterPro"/>
</dbReference>
<proteinExistence type="predicted"/>
<comment type="caution">
    <text evidence="1">The sequence shown here is derived from an EMBL/GenBank/DDBJ whole genome shotgun (WGS) entry which is preliminary data.</text>
</comment>
<dbReference type="EMBL" id="JAUSUC010000066">
    <property type="protein sequence ID" value="MDQ0216684.1"/>
    <property type="molecule type" value="Genomic_DNA"/>
</dbReference>
<keyword evidence="2" id="KW-1185">Reference proteome</keyword>
<dbReference type="InterPro" id="IPR037208">
    <property type="entry name" value="Spo0E-like_sf"/>
</dbReference>
<organism evidence="1 2">
    <name type="scientific">Oikeobacillus pervagus</name>
    <dbReference type="NCBI Taxonomy" id="1325931"/>
    <lineage>
        <taxon>Bacteria</taxon>
        <taxon>Bacillati</taxon>
        <taxon>Bacillota</taxon>
        <taxon>Bacilli</taxon>
        <taxon>Bacillales</taxon>
        <taxon>Bacillaceae</taxon>
        <taxon>Oikeobacillus</taxon>
    </lineage>
</organism>
<dbReference type="InterPro" id="IPR018540">
    <property type="entry name" value="Spo0E-like"/>
</dbReference>
<dbReference type="InterPro" id="IPR036638">
    <property type="entry name" value="HLH_DNA-bd_sf"/>
</dbReference>
<name>A0AAJ1T6A1_9BACI</name>
<dbReference type="Proteomes" id="UP001237207">
    <property type="component" value="Unassembled WGS sequence"/>
</dbReference>
<dbReference type="Gene3D" id="4.10.280.10">
    <property type="entry name" value="Helix-loop-helix DNA-binding domain"/>
    <property type="match status" value="1"/>
</dbReference>
<dbReference type="GO" id="GO:0043937">
    <property type="term" value="P:regulation of sporulation"/>
    <property type="evidence" value="ECO:0007669"/>
    <property type="project" value="InterPro"/>
</dbReference>
<evidence type="ECO:0000313" key="2">
    <source>
        <dbReference type="Proteomes" id="UP001237207"/>
    </source>
</evidence>
<dbReference type="SUPFAM" id="SSF140500">
    <property type="entry name" value="BAS1536-like"/>
    <property type="match status" value="1"/>
</dbReference>
<sequence>MSFALQDLLSEIEQCRKEMVLLAMETSFTNLGVVEKSERLDQLLNEYEMKQKV</sequence>
<reference evidence="1" key="1">
    <citation type="submission" date="2023-07" db="EMBL/GenBank/DDBJ databases">
        <title>Genomic Encyclopedia of Type Strains, Phase IV (KMG-IV): sequencing the most valuable type-strain genomes for metagenomic binning, comparative biology and taxonomic classification.</title>
        <authorList>
            <person name="Goeker M."/>
        </authorList>
    </citation>
    <scope>NUCLEOTIDE SEQUENCE</scope>
    <source>
        <strain evidence="1">DSM 23947</strain>
    </source>
</reference>
<accession>A0AAJ1T6A1</accession>
<protein>
    <submittedName>
        <fullName evidence="1">Stage 0 sporulation regulatory protein</fullName>
    </submittedName>
</protein>
<dbReference type="RefSeq" id="WP_307258753.1">
    <property type="nucleotide sequence ID" value="NZ_JAUSUC010000066.1"/>
</dbReference>
<gene>
    <name evidence="1" type="ORF">J2S13_003158</name>
</gene>